<reference evidence="6 7" key="1">
    <citation type="submission" date="2024-08" db="EMBL/GenBank/DDBJ databases">
        <title>Insights into the chromosomal genome structure of Flemingia macrophylla.</title>
        <authorList>
            <person name="Ding Y."/>
            <person name="Zhao Y."/>
            <person name="Bi W."/>
            <person name="Wu M."/>
            <person name="Zhao G."/>
            <person name="Gong Y."/>
            <person name="Li W."/>
            <person name="Zhang P."/>
        </authorList>
    </citation>
    <scope>NUCLEOTIDE SEQUENCE [LARGE SCALE GENOMIC DNA]</scope>
    <source>
        <strain evidence="6">DYQJB</strain>
        <tissue evidence="6">Leaf</tissue>
    </source>
</reference>
<dbReference type="AlphaFoldDB" id="A0ABD1LTN1"/>
<sequence length="111" mass="12685">MASSSSICLSLSSVCYEWELAVLRTAMTSRNAGKKFWGCPNYKNGEDEDVRCNYFEWAANDVDGRDLLISKLERKNQIEEFVALINLLVASMYNDDRGDILLDDIIDMAYR</sequence>
<evidence type="ECO:0000256" key="3">
    <source>
        <dbReference type="ARBA" id="ARBA00022833"/>
    </source>
</evidence>
<dbReference type="PROSITE" id="PS51999">
    <property type="entry name" value="ZF_GRF"/>
    <property type="match status" value="1"/>
</dbReference>
<dbReference type="Proteomes" id="UP001603857">
    <property type="component" value="Unassembled WGS sequence"/>
</dbReference>
<dbReference type="Pfam" id="PF06839">
    <property type="entry name" value="Zn_ribbon_GRF"/>
    <property type="match status" value="1"/>
</dbReference>
<gene>
    <name evidence="6" type="ORF">Fmac_020291</name>
</gene>
<feature type="domain" description="GRF-type" evidence="5">
    <location>
        <begin position="15"/>
        <end position="61"/>
    </location>
</feature>
<name>A0ABD1LTN1_9FABA</name>
<organism evidence="6 7">
    <name type="scientific">Flemingia macrophylla</name>
    <dbReference type="NCBI Taxonomy" id="520843"/>
    <lineage>
        <taxon>Eukaryota</taxon>
        <taxon>Viridiplantae</taxon>
        <taxon>Streptophyta</taxon>
        <taxon>Embryophyta</taxon>
        <taxon>Tracheophyta</taxon>
        <taxon>Spermatophyta</taxon>
        <taxon>Magnoliopsida</taxon>
        <taxon>eudicotyledons</taxon>
        <taxon>Gunneridae</taxon>
        <taxon>Pentapetalae</taxon>
        <taxon>rosids</taxon>
        <taxon>fabids</taxon>
        <taxon>Fabales</taxon>
        <taxon>Fabaceae</taxon>
        <taxon>Papilionoideae</taxon>
        <taxon>50 kb inversion clade</taxon>
        <taxon>NPAAA clade</taxon>
        <taxon>indigoferoid/millettioid clade</taxon>
        <taxon>Phaseoleae</taxon>
        <taxon>Flemingia</taxon>
    </lineage>
</organism>
<protein>
    <recommendedName>
        <fullName evidence="5">GRF-type domain-containing protein</fullName>
    </recommendedName>
</protein>
<evidence type="ECO:0000313" key="7">
    <source>
        <dbReference type="Proteomes" id="UP001603857"/>
    </source>
</evidence>
<evidence type="ECO:0000313" key="6">
    <source>
        <dbReference type="EMBL" id="KAL2326864.1"/>
    </source>
</evidence>
<proteinExistence type="predicted"/>
<keyword evidence="7" id="KW-1185">Reference proteome</keyword>
<evidence type="ECO:0000256" key="2">
    <source>
        <dbReference type="ARBA" id="ARBA00022771"/>
    </source>
</evidence>
<evidence type="ECO:0000259" key="5">
    <source>
        <dbReference type="PROSITE" id="PS51999"/>
    </source>
</evidence>
<dbReference type="GO" id="GO:0008270">
    <property type="term" value="F:zinc ion binding"/>
    <property type="evidence" value="ECO:0007669"/>
    <property type="project" value="UniProtKB-KW"/>
</dbReference>
<dbReference type="EMBL" id="JBGMDY010000007">
    <property type="protein sequence ID" value="KAL2326864.1"/>
    <property type="molecule type" value="Genomic_DNA"/>
</dbReference>
<keyword evidence="1" id="KW-0479">Metal-binding</keyword>
<dbReference type="InterPro" id="IPR010666">
    <property type="entry name" value="Znf_GRF"/>
</dbReference>
<accession>A0ABD1LTN1</accession>
<evidence type="ECO:0000256" key="4">
    <source>
        <dbReference type="PROSITE-ProRule" id="PRU01343"/>
    </source>
</evidence>
<comment type="caution">
    <text evidence="6">The sequence shown here is derived from an EMBL/GenBank/DDBJ whole genome shotgun (WGS) entry which is preliminary data.</text>
</comment>
<evidence type="ECO:0000256" key="1">
    <source>
        <dbReference type="ARBA" id="ARBA00022723"/>
    </source>
</evidence>
<keyword evidence="2 4" id="KW-0863">Zinc-finger</keyword>
<keyword evidence="3" id="KW-0862">Zinc</keyword>